<comment type="caution">
    <text evidence="6">The sequence shown here is derived from an EMBL/GenBank/DDBJ whole genome shotgun (WGS) entry which is preliminary data.</text>
</comment>
<keyword evidence="4" id="KW-0472">Membrane</keyword>
<evidence type="ECO:0000256" key="2">
    <source>
        <dbReference type="ARBA" id="ARBA00022676"/>
    </source>
</evidence>
<name>A0ABX0TEK3_9MICC</name>
<evidence type="ECO:0000256" key="3">
    <source>
        <dbReference type="ARBA" id="ARBA00022679"/>
    </source>
</evidence>
<keyword evidence="4" id="KW-1133">Transmembrane helix</keyword>
<evidence type="ECO:0000256" key="1">
    <source>
        <dbReference type="ARBA" id="ARBA00021292"/>
    </source>
</evidence>
<gene>
    <name evidence="6" type="ORF">FHR86_000669</name>
</gene>
<evidence type="ECO:0000313" key="7">
    <source>
        <dbReference type="Proteomes" id="UP000802392"/>
    </source>
</evidence>
<keyword evidence="4" id="KW-0812">Transmembrane</keyword>
<protein>
    <recommendedName>
        <fullName evidence="1">D-inositol 3-phosphate glycosyltransferase</fullName>
    </recommendedName>
</protein>
<dbReference type="SUPFAM" id="SSF53756">
    <property type="entry name" value="UDP-Glycosyltransferase/glycogen phosphorylase"/>
    <property type="match status" value="1"/>
</dbReference>
<sequence>MNRNSPPTKNFLVFVYSGGSSWYGTASHLLFIWGSTMVIRGASDKILHVVDRIDGGVPKAVRGYIENSPPEFQHTILSPFVNGSPAPVWNGLVIAHHDLGQGLLGRIAAVKTTVNIVSPRVVHAHSSFSGLYARAKPLDSPVVYEPHCFKHDDPHTPALQRMLFQRVEKFLARRTWKFGTLTSHETRLVHELKPEATCVRIPNLPSIPRTDAAGKRAAGDESPTISMVGRISRQKDPLFFQRVAASVRREIPHARFQWIGDGDPVLRGHLEQEGIEVTGWLPSTEVATALAASSVYVHSAAYEGFPLSVLDAAAQGIPVAARAIPAFEGSGLLQAPDPDGVAELVHSILRTPQAHTLAQAANQELLDRMNRQTLQTALRDLYAPKGSDL</sequence>
<keyword evidence="7" id="KW-1185">Reference proteome</keyword>
<feature type="transmembrane region" description="Helical" evidence="4">
    <location>
        <begin position="20"/>
        <end position="39"/>
    </location>
</feature>
<dbReference type="EMBL" id="JAAOZD010000001">
    <property type="protein sequence ID" value="NIJ00371.1"/>
    <property type="molecule type" value="Genomic_DNA"/>
</dbReference>
<dbReference type="Pfam" id="PF13692">
    <property type="entry name" value="Glyco_trans_1_4"/>
    <property type="match status" value="1"/>
</dbReference>
<evidence type="ECO:0000259" key="5">
    <source>
        <dbReference type="Pfam" id="PF13579"/>
    </source>
</evidence>
<evidence type="ECO:0000313" key="6">
    <source>
        <dbReference type="EMBL" id="NIJ00371.1"/>
    </source>
</evidence>
<organism evidence="6 7">
    <name type="scientific">Paenarthrobacter ilicis</name>
    <dbReference type="NCBI Taxonomy" id="43665"/>
    <lineage>
        <taxon>Bacteria</taxon>
        <taxon>Bacillati</taxon>
        <taxon>Actinomycetota</taxon>
        <taxon>Actinomycetes</taxon>
        <taxon>Micrococcales</taxon>
        <taxon>Micrococcaceae</taxon>
        <taxon>Paenarthrobacter</taxon>
    </lineage>
</organism>
<dbReference type="CDD" id="cd03801">
    <property type="entry name" value="GT4_PimA-like"/>
    <property type="match status" value="1"/>
</dbReference>
<dbReference type="Gene3D" id="3.40.50.2000">
    <property type="entry name" value="Glycogen Phosphorylase B"/>
    <property type="match status" value="2"/>
</dbReference>
<dbReference type="RefSeq" id="WP_167263861.1">
    <property type="nucleotide sequence ID" value="NZ_BAAAVO010000002.1"/>
</dbReference>
<dbReference type="PANTHER" id="PTHR45947:SF3">
    <property type="entry name" value="SULFOQUINOVOSYL TRANSFERASE SQD2"/>
    <property type="match status" value="1"/>
</dbReference>
<accession>A0ABX0TEK3</accession>
<dbReference type="InterPro" id="IPR028098">
    <property type="entry name" value="Glyco_trans_4-like_N"/>
</dbReference>
<dbReference type="Proteomes" id="UP000802392">
    <property type="component" value="Unassembled WGS sequence"/>
</dbReference>
<proteinExistence type="predicted"/>
<dbReference type="Pfam" id="PF13579">
    <property type="entry name" value="Glyco_trans_4_4"/>
    <property type="match status" value="1"/>
</dbReference>
<dbReference type="PANTHER" id="PTHR45947">
    <property type="entry name" value="SULFOQUINOVOSYL TRANSFERASE SQD2"/>
    <property type="match status" value="1"/>
</dbReference>
<keyword evidence="2" id="KW-0328">Glycosyltransferase</keyword>
<keyword evidence="3" id="KW-0808">Transferase</keyword>
<feature type="domain" description="Glycosyltransferase subfamily 4-like N-terminal" evidence="5">
    <location>
        <begin position="83"/>
        <end position="203"/>
    </location>
</feature>
<reference evidence="6 7" key="1">
    <citation type="submission" date="2020-03" db="EMBL/GenBank/DDBJ databases">
        <title>Genomic Encyclopedia of Type Strains, Phase III (KMG-III): the genomes of soil and plant-associated and newly described type strains.</title>
        <authorList>
            <person name="Whitman W."/>
        </authorList>
    </citation>
    <scope>NUCLEOTIDE SEQUENCE [LARGE SCALE GENOMIC DNA]</scope>
    <source>
        <strain evidence="6 7">CECT 4207</strain>
    </source>
</reference>
<dbReference type="InterPro" id="IPR050194">
    <property type="entry name" value="Glycosyltransferase_grp1"/>
</dbReference>
<evidence type="ECO:0000256" key="4">
    <source>
        <dbReference type="SAM" id="Phobius"/>
    </source>
</evidence>